<organism evidence="7">
    <name type="scientific">marine sediment metagenome</name>
    <dbReference type="NCBI Taxonomy" id="412755"/>
    <lineage>
        <taxon>unclassified sequences</taxon>
        <taxon>metagenomes</taxon>
        <taxon>ecological metagenomes</taxon>
    </lineage>
</organism>
<evidence type="ECO:0000256" key="4">
    <source>
        <dbReference type="ARBA" id="ARBA00023136"/>
    </source>
</evidence>
<dbReference type="InterPro" id="IPR010432">
    <property type="entry name" value="RDD"/>
</dbReference>
<accession>A0A0F8VXH9</accession>
<feature type="transmembrane region" description="Helical" evidence="5">
    <location>
        <begin position="37"/>
        <end position="59"/>
    </location>
</feature>
<evidence type="ECO:0000256" key="5">
    <source>
        <dbReference type="SAM" id="Phobius"/>
    </source>
</evidence>
<protein>
    <recommendedName>
        <fullName evidence="6">RDD domain-containing protein</fullName>
    </recommendedName>
</protein>
<name>A0A0F8VXH9_9ZZZZ</name>
<dbReference type="PANTHER" id="PTHR38480">
    <property type="entry name" value="SLR0254 PROTEIN"/>
    <property type="match status" value="1"/>
</dbReference>
<comment type="caution">
    <text evidence="7">The sequence shown here is derived from an EMBL/GenBank/DDBJ whole genome shotgun (WGS) entry which is preliminary data.</text>
</comment>
<dbReference type="Pfam" id="PF06271">
    <property type="entry name" value="RDD"/>
    <property type="match status" value="1"/>
</dbReference>
<evidence type="ECO:0000256" key="2">
    <source>
        <dbReference type="ARBA" id="ARBA00022692"/>
    </source>
</evidence>
<feature type="domain" description="RDD" evidence="6">
    <location>
        <begin position="71"/>
        <end position="205"/>
    </location>
</feature>
<evidence type="ECO:0000256" key="3">
    <source>
        <dbReference type="ARBA" id="ARBA00022989"/>
    </source>
</evidence>
<evidence type="ECO:0000259" key="6">
    <source>
        <dbReference type="Pfam" id="PF06271"/>
    </source>
</evidence>
<dbReference type="EMBL" id="LAZR01068735">
    <property type="protein sequence ID" value="KKK49088.1"/>
    <property type="molecule type" value="Genomic_DNA"/>
</dbReference>
<dbReference type="PANTHER" id="PTHR38480:SF1">
    <property type="entry name" value="SLR0254 PROTEIN"/>
    <property type="match status" value="1"/>
</dbReference>
<feature type="transmembrane region" description="Helical" evidence="5">
    <location>
        <begin position="79"/>
        <end position="100"/>
    </location>
</feature>
<dbReference type="GO" id="GO:0016020">
    <property type="term" value="C:membrane"/>
    <property type="evidence" value="ECO:0007669"/>
    <property type="project" value="UniProtKB-SubCell"/>
</dbReference>
<comment type="subcellular location">
    <subcellularLocation>
        <location evidence="1">Membrane</location>
        <topology evidence="1">Multi-pass membrane protein</topology>
    </subcellularLocation>
</comment>
<keyword evidence="4 5" id="KW-0472">Membrane</keyword>
<keyword evidence="2 5" id="KW-0812">Transmembrane</keyword>
<feature type="non-terminal residue" evidence="7">
    <location>
        <position position="1"/>
    </location>
</feature>
<gene>
    <name evidence="7" type="ORF">LCGC14_3138600</name>
</gene>
<evidence type="ECO:0000313" key="7">
    <source>
        <dbReference type="EMBL" id="KKK49088.1"/>
    </source>
</evidence>
<evidence type="ECO:0000256" key="1">
    <source>
        <dbReference type="ARBA" id="ARBA00004141"/>
    </source>
</evidence>
<reference evidence="7" key="1">
    <citation type="journal article" date="2015" name="Nature">
        <title>Complex archaea that bridge the gap between prokaryotes and eukaryotes.</title>
        <authorList>
            <person name="Spang A."/>
            <person name="Saw J.H."/>
            <person name="Jorgensen S.L."/>
            <person name="Zaremba-Niedzwiedzka K."/>
            <person name="Martijn J."/>
            <person name="Lind A.E."/>
            <person name="van Eijk R."/>
            <person name="Schleper C."/>
            <person name="Guy L."/>
            <person name="Ettema T.J."/>
        </authorList>
    </citation>
    <scope>NUCLEOTIDE SEQUENCE</scope>
</reference>
<dbReference type="AlphaFoldDB" id="A0A0F8VXH9"/>
<proteinExistence type="predicted"/>
<sequence length="217" mass="23930">DTQVIGIAGGQSQWQKPLAGEIKLTAASKRKMKIMRVVQLLPVVLMAVVLTIMMAKWRVGRCVSAGREVRLASILRRGLAVVIDGVIIVTPFMLFSYAAIMELIESPFDFGLIFSFMLRVLCGGILWFPLMIFLFSLMEGLTGGTPGKWALGVRVLREDLTHCGLGRALLRNLLRIVDVWGWYIVGMLIAGLTQKRQRLGDLAAGTIVVLTPPRAPR</sequence>
<keyword evidence="3 5" id="KW-1133">Transmembrane helix</keyword>
<feature type="transmembrane region" description="Helical" evidence="5">
    <location>
        <begin position="112"/>
        <end position="138"/>
    </location>
</feature>